<name>A0A2T6G949_9BACL</name>
<dbReference type="Pfam" id="PF20240">
    <property type="entry name" value="DUF6597"/>
    <property type="match status" value="1"/>
</dbReference>
<protein>
    <recommendedName>
        <fullName evidence="4">HTH araC/xylS-type domain-containing protein</fullName>
    </recommendedName>
</protein>
<dbReference type="InterPro" id="IPR046532">
    <property type="entry name" value="DUF6597"/>
</dbReference>
<dbReference type="InterPro" id="IPR018060">
    <property type="entry name" value="HTH_AraC"/>
</dbReference>
<keyword evidence="2" id="KW-0238">DNA-binding</keyword>
<reference evidence="5 6" key="1">
    <citation type="submission" date="2018-03" db="EMBL/GenBank/DDBJ databases">
        <title>Genome sequence of Paenibacillus elgii strain AC13 an antimicrobial compound producing bacteria.</title>
        <authorList>
            <person name="Kurokawa A.S."/>
            <person name="Araujo J.F."/>
            <person name="Costa R.A."/>
            <person name="Ortega D.B."/>
            <person name="Pires A.S."/>
            <person name="Pappas G.J.Jr."/>
            <person name="Franco O.L."/>
            <person name="Barreto C."/>
            <person name="Magalhaes B.S."/>
            <person name="Kruger R.H."/>
        </authorList>
    </citation>
    <scope>NUCLEOTIDE SEQUENCE [LARGE SCALE GENOMIC DNA]</scope>
    <source>
        <strain evidence="5 6">AC13</strain>
    </source>
</reference>
<dbReference type="Gene3D" id="1.10.10.60">
    <property type="entry name" value="Homeodomain-like"/>
    <property type="match status" value="1"/>
</dbReference>
<dbReference type="PROSITE" id="PS01124">
    <property type="entry name" value="HTH_ARAC_FAMILY_2"/>
    <property type="match status" value="1"/>
</dbReference>
<comment type="caution">
    <text evidence="5">The sequence shown here is derived from an EMBL/GenBank/DDBJ whole genome shotgun (WGS) entry which is preliminary data.</text>
</comment>
<dbReference type="InterPro" id="IPR050204">
    <property type="entry name" value="AraC_XylS_family_regulators"/>
</dbReference>
<evidence type="ECO:0000256" key="2">
    <source>
        <dbReference type="ARBA" id="ARBA00023125"/>
    </source>
</evidence>
<organism evidence="5 6">
    <name type="scientific">Paenibacillus elgii</name>
    <dbReference type="NCBI Taxonomy" id="189691"/>
    <lineage>
        <taxon>Bacteria</taxon>
        <taxon>Bacillati</taxon>
        <taxon>Bacillota</taxon>
        <taxon>Bacilli</taxon>
        <taxon>Bacillales</taxon>
        <taxon>Paenibacillaceae</taxon>
        <taxon>Paenibacillus</taxon>
    </lineage>
</organism>
<dbReference type="AlphaFoldDB" id="A0A2T6G949"/>
<sequence length="298" mass="33000">MLPRRPNDRCGKLFVSARRWKGPDDVESYLMFEPTQGARTPDHYAEYKPCPALKAYVSCYWSSRTDGTGLCEPAVTVVPDGCTDLIFEWEAEGGRDVSIRYCGAFELPFSPGPKREGASETFAVRFFPGGAYPFIGVPLGEFKNALFRGTDVWGKAAAELGEQLRLAAGAAERIVRIETALIRLLAAADSGRVEAPSALHEAMVRIFAARGTVSVQQLARSGNISARQLQRLFDGRIGLGPKTFCGIVRFQNILRDAERHPKLSWQEIAGAYGYCDQAHFIRDFKRFYGELPSSLMMS</sequence>
<keyword evidence="1" id="KW-0805">Transcription regulation</keyword>
<dbReference type="Pfam" id="PF12833">
    <property type="entry name" value="HTH_18"/>
    <property type="match status" value="1"/>
</dbReference>
<dbReference type="Proteomes" id="UP000244184">
    <property type="component" value="Unassembled WGS sequence"/>
</dbReference>
<evidence type="ECO:0000256" key="1">
    <source>
        <dbReference type="ARBA" id="ARBA00023015"/>
    </source>
</evidence>
<evidence type="ECO:0000256" key="3">
    <source>
        <dbReference type="ARBA" id="ARBA00023163"/>
    </source>
</evidence>
<evidence type="ECO:0000313" key="5">
    <source>
        <dbReference type="EMBL" id="PUA40698.1"/>
    </source>
</evidence>
<evidence type="ECO:0000313" key="6">
    <source>
        <dbReference type="Proteomes" id="UP000244184"/>
    </source>
</evidence>
<dbReference type="EMBL" id="PYHP01000007">
    <property type="protein sequence ID" value="PUA40698.1"/>
    <property type="molecule type" value="Genomic_DNA"/>
</dbReference>
<dbReference type="SUPFAM" id="SSF46689">
    <property type="entry name" value="Homeodomain-like"/>
    <property type="match status" value="1"/>
</dbReference>
<dbReference type="PANTHER" id="PTHR46796:SF13">
    <property type="entry name" value="HTH-TYPE TRANSCRIPTIONAL ACTIVATOR RHAS"/>
    <property type="match status" value="1"/>
</dbReference>
<dbReference type="InterPro" id="IPR009057">
    <property type="entry name" value="Homeodomain-like_sf"/>
</dbReference>
<proteinExistence type="predicted"/>
<dbReference type="GO" id="GO:0003700">
    <property type="term" value="F:DNA-binding transcription factor activity"/>
    <property type="evidence" value="ECO:0007669"/>
    <property type="project" value="InterPro"/>
</dbReference>
<dbReference type="GO" id="GO:0043565">
    <property type="term" value="F:sequence-specific DNA binding"/>
    <property type="evidence" value="ECO:0007669"/>
    <property type="project" value="InterPro"/>
</dbReference>
<evidence type="ECO:0000259" key="4">
    <source>
        <dbReference type="PROSITE" id="PS01124"/>
    </source>
</evidence>
<keyword evidence="3" id="KW-0804">Transcription</keyword>
<dbReference type="SMART" id="SM00342">
    <property type="entry name" value="HTH_ARAC"/>
    <property type="match status" value="1"/>
</dbReference>
<accession>A0A2T6G949</accession>
<feature type="domain" description="HTH araC/xylS-type" evidence="4">
    <location>
        <begin position="197"/>
        <end position="298"/>
    </location>
</feature>
<gene>
    <name evidence="5" type="ORF">C8Z91_02395</name>
</gene>
<dbReference type="PANTHER" id="PTHR46796">
    <property type="entry name" value="HTH-TYPE TRANSCRIPTIONAL ACTIVATOR RHAS-RELATED"/>
    <property type="match status" value="1"/>
</dbReference>